<feature type="DNA-binding region" description="H-T-H motif" evidence="2">
    <location>
        <begin position="90"/>
        <end position="109"/>
    </location>
</feature>
<organism evidence="5 6">
    <name type="scientific">Kribbella orskensis</name>
    <dbReference type="NCBI Taxonomy" id="2512216"/>
    <lineage>
        <taxon>Bacteria</taxon>
        <taxon>Bacillati</taxon>
        <taxon>Actinomycetota</taxon>
        <taxon>Actinomycetes</taxon>
        <taxon>Propionibacteriales</taxon>
        <taxon>Kribbellaceae</taxon>
        <taxon>Kribbella</taxon>
    </lineage>
</organism>
<feature type="compositionally biased region" description="Gly residues" evidence="3">
    <location>
        <begin position="33"/>
        <end position="56"/>
    </location>
</feature>
<dbReference type="EMBL" id="SLWM01000014">
    <property type="protein sequence ID" value="TCO17407.1"/>
    <property type="molecule type" value="Genomic_DNA"/>
</dbReference>
<proteinExistence type="predicted"/>
<reference evidence="5 6" key="1">
    <citation type="journal article" date="2015" name="Stand. Genomic Sci.">
        <title>Genomic Encyclopedia of Bacterial and Archaeal Type Strains, Phase III: the genomes of soil and plant-associated and newly described type strains.</title>
        <authorList>
            <person name="Whitman W.B."/>
            <person name="Woyke T."/>
            <person name="Klenk H.P."/>
            <person name="Zhou Y."/>
            <person name="Lilburn T.G."/>
            <person name="Beck B.J."/>
            <person name="De Vos P."/>
            <person name="Vandamme P."/>
            <person name="Eisen J.A."/>
            <person name="Garrity G."/>
            <person name="Hugenholtz P."/>
            <person name="Kyrpides N.C."/>
        </authorList>
    </citation>
    <scope>NUCLEOTIDE SEQUENCE [LARGE SCALE GENOMIC DNA]</scope>
    <source>
        <strain evidence="5 6">VKM Ac-2538</strain>
    </source>
</reference>
<dbReference type="InterPro" id="IPR036271">
    <property type="entry name" value="Tet_transcr_reg_TetR-rel_C_sf"/>
</dbReference>
<dbReference type="RefSeq" id="WP_241998971.1">
    <property type="nucleotide sequence ID" value="NZ_SLWM01000014.1"/>
</dbReference>
<evidence type="ECO:0000256" key="2">
    <source>
        <dbReference type="PROSITE-ProRule" id="PRU00335"/>
    </source>
</evidence>
<feature type="region of interest" description="Disordered" evidence="3">
    <location>
        <begin position="1"/>
        <end position="66"/>
    </location>
</feature>
<name>A0ABY2BEL8_9ACTN</name>
<keyword evidence="1 2" id="KW-0238">DNA-binding</keyword>
<dbReference type="PROSITE" id="PS50977">
    <property type="entry name" value="HTH_TETR_2"/>
    <property type="match status" value="1"/>
</dbReference>
<dbReference type="InterPro" id="IPR001647">
    <property type="entry name" value="HTH_TetR"/>
</dbReference>
<dbReference type="PANTHER" id="PTHR30055:SF226">
    <property type="entry name" value="HTH-TYPE TRANSCRIPTIONAL REGULATOR PKSA"/>
    <property type="match status" value="1"/>
</dbReference>
<sequence length="252" mass="26877">MTYASSVPRDPDSGSSLPRSGEVQVGTSEVGVGEAGVGEAGVGEAGVGEAGVGEAGVGQRAGRLRPEERRTQILQAARRVLEADPHREPSVEVVAAEAGVSPALLFHYFGSKKKFQYAVIEAAAAEVMLRTAPDLSLPPDEQLRSGIRAFVRAVLEAPQLYRATLLMSAAGDPEVRALHSELRQVFSRWVIAAVAQRGIEVTPVVELACYGWQGYVEQTLLTWIDSPTVSPAELEHLCEHSLDAILSTARPD</sequence>
<dbReference type="InterPro" id="IPR050109">
    <property type="entry name" value="HTH-type_TetR-like_transc_reg"/>
</dbReference>
<dbReference type="SUPFAM" id="SSF48498">
    <property type="entry name" value="Tetracyclin repressor-like, C-terminal domain"/>
    <property type="match status" value="1"/>
</dbReference>
<dbReference type="Proteomes" id="UP000295818">
    <property type="component" value="Unassembled WGS sequence"/>
</dbReference>
<gene>
    <name evidence="5" type="ORF">EV644_11455</name>
</gene>
<dbReference type="Gene3D" id="1.10.357.10">
    <property type="entry name" value="Tetracycline Repressor, domain 2"/>
    <property type="match status" value="1"/>
</dbReference>
<accession>A0ABY2BEL8</accession>
<evidence type="ECO:0000259" key="4">
    <source>
        <dbReference type="PROSITE" id="PS50977"/>
    </source>
</evidence>
<dbReference type="Pfam" id="PF00440">
    <property type="entry name" value="TetR_N"/>
    <property type="match status" value="1"/>
</dbReference>
<dbReference type="InterPro" id="IPR009057">
    <property type="entry name" value="Homeodomain-like_sf"/>
</dbReference>
<feature type="domain" description="HTH tetR-type" evidence="4">
    <location>
        <begin position="67"/>
        <end position="127"/>
    </location>
</feature>
<evidence type="ECO:0000256" key="3">
    <source>
        <dbReference type="SAM" id="MobiDB-lite"/>
    </source>
</evidence>
<dbReference type="SUPFAM" id="SSF46689">
    <property type="entry name" value="Homeodomain-like"/>
    <property type="match status" value="1"/>
</dbReference>
<evidence type="ECO:0000256" key="1">
    <source>
        <dbReference type="ARBA" id="ARBA00023125"/>
    </source>
</evidence>
<evidence type="ECO:0000313" key="6">
    <source>
        <dbReference type="Proteomes" id="UP000295818"/>
    </source>
</evidence>
<protein>
    <submittedName>
        <fullName evidence="5">TetR family transcriptional regulator</fullName>
    </submittedName>
</protein>
<keyword evidence="6" id="KW-1185">Reference proteome</keyword>
<comment type="caution">
    <text evidence="5">The sequence shown here is derived from an EMBL/GenBank/DDBJ whole genome shotgun (WGS) entry which is preliminary data.</text>
</comment>
<evidence type="ECO:0000313" key="5">
    <source>
        <dbReference type="EMBL" id="TCO17407.1"/>
    </source>
</evidence>
<dbReference type="PANTHER" id="PTHR30055">
    <property type="entry name" value="HTH-TYPE TRANSCRIPTIONAL REGULATOR RUTR"/>
    <property type="match status" value="1"/>
</dbReference>